<keyword evidence="2" id="KW-1185">Reference proteome</keyword>
<name>A0AAW9NQZ4_9BACL</name>
<dbReference type="EMBL" id="JARSFG010000021">
    <property type="protein sequence ID" value="MEC1180112.1"/>
    <property type="molecule type" value="Genomic_DNA"/>
</dbReference>
<accession>A0AAW9NQZ4</accession>
<protein>
    <submittedName>
        <fullName evidence="1">YncE family protein</fullName>
    </submittedName>
</protein>
<evidence type="ECO:0000313" key="1">
    <source>
        <dbReference type="EMBL" id="MEC1180112.1"/>
    </source>
</evidence>
<dbReference type="Gene3D" id="2.130.10.10">
    <property type="entry name" value="YVTN repeat-like/Quinoprotein amine dehydrogenase"/>
    <property type="match status" value="1"/>
</dbReference>
<dbReference type="AlphaFoldDB" id="A0AAW9NQZ4"/>
<sequence>MKYKMVYIIVFVLLLVGCTNERFQSINTHQSFVASMNIVEPSLTFYNREGELIADWTFEKAYTGAILLQQDRVLLYGHQLAEADIYELSSGKKLDTLDTGIGTTNAYYAENEQLIFLTNSRTNKLMRYNLYGEPDGELALRNYPMSMIAHKGLLYIVNYKDTSLSVVSMQDLALQAEWPIEKSSHGLAIIDDTLLIGGHGEGMRPNETVKLLDLASGEVLSTWSMPLMPIGFAQSENELAIVSHGSNMLYVAEPTGKIKWQLEIGANPFAVAYFNEHVVVAGYDDHTLYFIQQGQIDQTIPVDRGPFQLLVRGDS</sequence>
<proteinExistence type="predicted"/>
<dbReference type="InterPro" id="IPR015943">
    <property type="entry name" value="WD40/YVTN_repeat-like_dom_sf"/>
</dbReference>
<dbReference type="PROSITE" id="PS51257">
    <property type="entry name" value="PROKAR_LIPOPROTEIN"/>
    <property type="match status" value="1"/>
</dbReference>
<comment type="caution">
    <text evidence="1">The sequence shown here is derived from an EMBL/GenBank/DDBJ whole genome shotgun (WGS) entry which is preliminary data.</text>
</comment>
<dbReference type="SUPFAM" id="SSF50969">
    <property type="entry name" value="YVTN repeat-like/Quinoprotein amine dehydrogenase"/>
    <property type="match status" value="1"/>
</dbReference>
<dbReference type="RefSeq" id="WP_326124651.1">
    <property type="nucleotide sequence ID" value="NZ_JARSFG010000021.1"/>
</dbReference>
<dbReference type="InterPro" id="IPR011044">
    <property type="entry name" value="Quino_amine_DH_bsu"/>
</dbReference>
<organism evidence="1 2">
    <name type="scientific">Metasolibacillus meyeri</name>
    <dbReference type="NCBI Taxonomy" id="1071052"/>
    <lineage>
        <taxon>Bacteria</taxon>
        <taxon>Bacillati</taxon>
        <taxon>Bacillota</taxon>
        <taxon>Bacilli</taxon>
        <taxon>Bacillales</taxon>
        <taxon>Caryophanaceae</taxon>
        <taxon>Metasolibacillus</taxon>
    </lineage>
</organism>
<dbReference type="Proteomes" id="UP001344888">
    <property type="component" value="Unassembled WGS sequence"/>
</dbReference>
<evidence type="ECO:0000313" key="2">
    <source>
        <dbReference type="Proteomes" id="UP001344888"/>
    </source>
</evidence>
<reference evidence="1 2" key="1">
    <citation type="submission" date="2023-03" db="EMBL/GenBank/DDBJ databases">
        <title>Bacillus Genome Sequencing.</title>
        <authorList>
            <person name="Dunlap C."/>
        </authorList>
    </citation>
    <scope>NUCLEOTIDE SEQUENCE [LARGE SCALE GENOMIC DNA]</scope>
    <source>
        <strain evidence="1 2">B-59205</strain>
    </source>
</reference>
<gene>
    <name evidence="1" type="ORF">P9B03_16540</name>
</gene>